<comment type="caution">
    <text evidence="2">The sequence shown here is derived from an EMBL/GenBank/DDBJ whole genome shotgun (WGS) entry which is preliminary data.</text>
</comment>
<dbReference type="PANTHER" id="PTHR31762:SF4">
    <property type="entry name" value="COILED-COIL DOMAIN-CONTAINING PROTEIN SCD2"/>
    <property type="match status" value="1"/>
</dbReference>
<evidence type="ECO:0000313" key="2">
    <source>
        <dbReference type="EMBL" id="GFR41374.1"/>
    </source>
</evidence>
<dbReference type="EMBL" id="BMAR01000001">
    <property type="protein sequence ID" value="GFR41374.1"/>
    <property type="molecule type" value="Genomic_DNA"/>
</dbReference>
<feature type="region of interest" description="Disordered" evidence="1">
    <location>
        <begin position="121"/>
        <end position="146"/>
    </location>
</feature>
<dbReference type="Proteomes" id="UP001054857">
    <property type="component" value="Unassembled WGS sequence"/>
</dbReference>
<name>A0AAD3HHD2_9CHLO</name>
<dbReference type="InterPro" id="IPR040321">
    <property type="entry name" value="SCD2-like"/>
</dbReference>
<gene>
    <name evidence="2" type="ORF">Agub_g2057</name>
</gene>
<organism evidence="2 3">
    <name type="scientific">Astrephomene gubernaculifera</name>
    <dbReference type="NCBI Taxonomy" id="47775"/>
    <lineage>
        <taxon>Eukaryota</taxon>
        <taxon>Viridiplantae</taxon>
        <taxon>Chlorophyta</taxon>
        <taxon>core chlorophytes</taxon>
        <taxon>Chlorophyceae</taxon>
        <taxon>CS clade</taxon>
        <taxon>Chlamydomonadales</taxon>
        <taxon>Astrephomenaceae</taxon>
        <taxon>Astrephomene</taxon>
    </lineage>
</organism>
<protein>
    <submittedName>
        <fullName evidence="2">Uncharacterized protein</fullName>
    </submittedName>
</protein>
<evidence type="ECO:0000313" key="3">
    <source>
        <dbReference type="Proteomes" id="UP001054857"/>
    </source>
</evidence>
<proteinExistence type="predicted"/>
<accession>A0AAD3HHD2</accession>
<keyword evidence="3" id="KW-1185">Reference proteome</keyword>
<sequence>MAALKPSPVKAAASAQEIAQLRSQVTSLTHELGVVTQRCGLLGRLITGESTSVTAEDVLLSGEEVQEAALRAIWLAHYWGLARDLGILPELATAQAERWSRAAPPVEVLYTAAADVARRVREQTQGSSSSQTAAATATSTAASSTR</sequence>
<dbReference type="PANTHER" id="PTHR31762">
    <property type="entry name" value="FAS-BINDING FACTOR-LIKE PROTEIN"/>
    <property type="match status" value="1"/>
</dbReference>
<reference evidence="2 3" key="1">
    <citation type="journal article" date="2021" name="Sci. Rep.">
        <title>Genome sequencing of the multicellular alga Astrephomene provides insights into convergent evolution of germ-soma differentiation.</title>
        <authorList>
            <person name="Yamashita S."/>
            <person name="Yamamoto K."/>
            <person name="Matsuzaki R."/>
            <person name="Suzuki S."/>
            <person name="Yamaguchi H."/>
            <person name="Hirooka S."/>
            <person name="Minakuchi Y."/>
            <person name="Miyagishima S."/>
            <person name="Kawachi M."/>
            <person name="Toyoda A."/>
            <person name="Nozaki H."/>
        </authorList>
    </citation>
    <scope>NUCLEOTIDE SEQUENCE [LARGE SCALE GENOMIC DNA]</scope>
    <source>
        <strain evidence="2 3">NIES-4017</strain>
    </source>
</reference>
<dbReference type="GO" id="GO:0000911">
    <property type="term" value="P:cytokinesis by cell plate formation"/>
    <property type="evidence" value="ECO:0007669"/>
    <property type="project" value="InterPro"/>
</dbReference>
<dbReference type="AlphaFoldDB" id="A0AAD3HHD2"/>
<evidence type="ECO:0000256" key="1">
    <source>
        <dbReference type="SAM" id="MobiDB-lite"/>
    </source>
</evidence>
<feature type="compositionally biased region" description="Low complexity" evidence="1">
    <location>
        <begin position="123"/>
        <end position="146"/>
    </location>
</feature>